<comment type="caution">
    <text evidence="2">The sequence shown here is derived from an EMBL/GenBank/DDBJ whole genome shotgun (WGS) entry which is preliminary data.</text>
</comment>
<dbReference type="EMBL" id="MU827308">
    <property type="protein sequence ID" value="KAJ7361871.1"/>
    <property type="molecule type" value="Genomic_DNA"/>
</dbReference>
<dbReference type="OrthoDB" id="5948682at2759"/>
<feature type="transmembrane region" description="Helical" evidence="1">
    <location>
        <begin position="38"/>
        <end position="62"/>
    </location>
</feature>
<keyword evidence="1" id="KW-0472">Membrane</keyword>
<evidence type="ECO:0000256" key="1">
    <source>
        <dbReference type="SAM" id="Phobius"/>
    </source>
</evidence>
<name>A0A9W9YPM5_9CNID</name>
<keyword evidence="3" id="KW-1185">Reference proteome</keyword>
<dbReference type="Proteomes" id="UP001163046">
    <property type="component" value="Unassembled WGS sequence"/>
</dbReference>
<sequence length="467" mass="52559">MVCSRLKLCTISLVSGVIGASLLCTARRLILEHELTTIWIIVLITLVIIAMVTIIKTFVLALRIHVIFIDMPDPDNYAAVLLRAYQSKVTNSWLAVVGRWVLRRLGLPLCPLYIVCGGCCVNLGLAHKNTNSRFFDESTKSWLTWDPCEHTGPLPADKAIMRNYRERNDDSTLVLKKNMFDLDCILRTAGYSDFVLVKGHIAYQIPLSYSHHADEWRFYNNVKKHWVTSDEYDQLSDERCNESNKTQNFEQRRKLARQFINQLTGVSDFESSSTGSTWLSLEQLRALLFACSSIDITMAGPATDMASLVGYASGWTWNVKQISAMWAVCELGTNTGSMNVCGMNFNEAADLHNAKYLCPNNFPNAAFTFLPTETCKLTPHFKVTHKMAEDITASLHSMGLVKVFVIPNTTEGYMILSPSAKETACTAWVNPSEMFKGFTWGQNKIYFNGTHWSNAKIVGSDTERLSY</sequence>
<evidence type="ECO:0000313" key="2">
    <source>
        <dbReference type="EMBL" id="KAJ7361871.1"/>
    </source>
</evidence>
<accession>A0A9W9YPM5</accession>
<protein>
    <submittedName>
        <fullName evidence="2">Uncharacterized protein</fullName>
    </submittedName>
</protein>
<reference evidence="2" key="1">
    <citation type="submission" date="2023-01" db="EMBL/GenBank/DDBJ databases">
        <title>Genome assembly of the deep-sea coral Lophelia pertusa.</title>
        <authorList>
            <person name="Herrera S."/>
            <person name="Cordes E."/>
        </authorList>
    </citation>
    <scope>NUCLEOTIDE SEQUENCE</scope>
    <source>
        <strain evidence="2">USNM1676648</strain>
        <tissue evidence="2">Polyp</tissue>
    </source>
</reference>
<gene>
    <name evidence="2" type="ORF">OS493_014516</name>
</gene>
<evidence type="ECO:0000313" key="3">
    <source>
        <dbReference type="Proteomes" id="UP001163046"/>
    </source>
</evidence>
<dbReference type="AlphaFoldDB" id="A0A9W9YPM5"/>
<organism evidence="2 3">
    <name type="scientific">Desmophyllum pertusum</name>
    <dbReference type="NCBI Taxonomy" id="174260"/>
    <lineage>
        <taxon>Eukaryota</taxon>
        <taxon>Metazoa</taxon>
        <taxon>Cnidaria</taxon>
        <taxon>Anthozoa</taxon>
        <taxon>Hexacorallia</taxon>
        <taxon>Scleractinia</taxon>
        <taxon>Caryophylliina</taxon>
        <taxon>Caryophylliidae</taxon>
        <taxon>Desmophyllum</taxon>
    </lineage>
</organism>
<keyword evidence="1" id="KW-0812">Transmembrane</keyword>
<keyword evidence="1" id="KW-1133">Transmembrane helix</keyword>
<proteinExistence type="predicted"/>